<evidence type="ECO:0000313" key="4">
    <source>
        <dbReference type="Proteomes" id="UP000266118"/>
    </source>
</evidence>
<evidence type="ECO:0000256" key="2">
    <source>
        <dbReference type="SAM" id="SignalP"/>
    </source>
</evidence>
<feature type="signal peptide" evidence="2">
    <location>
        <begin position="1"/>
        <end position="22"/>
    </location>
</feature>
<dbReference type="Proteomes" id="UP000266118">
    <property type="component" value="Chromosome"/>
</dbReference>
<evidence type="ECO:0000256" key="1">
    <source>
        <dbReference type="SAM" id="MobiDB-lite"/>
    </source>
</evidence>
<reference evidence="3 4" key="1">
    <citation type="submission" date="2018-09" db="EMBL/GenBank/DDBJ databases">
        <title>Arachidicoccus sp. nov., a bacterium isolated from soil.</title>
        <authorList>
            <person name="Weon H.-Y."/>
            <person name="Kwon S.-W."/>
            <person name="Lee S.A."/>
        </authorList>
    </citation>
    <scope>NUCLEOTIDE SEQUENCE [LARGE SCALE GENOMIC DNA]</scope>
    <source>
        <strain evidence="3 4">KIS59-12</strain>
    </source>
</reference>
<dbReference type="RefSeq" id="WP_119985597.1">
    <property type="nucleotide sequence ID" value="NZ_CP032489.1"/>
</dbReference>
<keyword evidence="4" id="KW-1185">Reference proteome</keyword>
<dbReference type="EMBL" id="CP032489">
    <property type="protein sequence ID" value="AYD46977.1"/>
    <property type="molecule type" value="Genomic_DNA"/>
</dbReference>
<accession>A0A386HM52</accession>
<sequence length="178" mass="20971">MKKILIAFVILFSCLQLQKASAQLSLSINIGSQPAWGPVGYNYVQYYYLPDINCYYNVADGEYVYPVGNHWHFASRLPERYRDYDIYNSYKVVVNRNHPYYNNRYDRESYGRYRGRRGQPMIRDSRDERYYSHGNGHAYGHYHGDENKGHYKHGDYNNHGGENHGHHGDHGHGRGRDD</sequence>
<name>A0A386HM52_9BACT</name>
<protein>
    <recommendedName>
        <fullName evidence="5">DUF3300 domain-containing protein</fullName>
    </recommendedName>
</protein>
<evidence type="ECO:0000313" key="3">
    <source>
        <dbReference type="EMBL" id="AYD46977.1"/>
    </source>
</evidence>
<proteinExistence type="predicted"/>
<feature type="chain" id="PRO_5017396990" description="DUF3300 domain-containing protein" evidence="2">
    <location>
        <begin position="23"/>
        <end position="178"/>
    </location>
</feature>
<evidence type="ECO:0008006" key="5">
    <source>
        <dbReference type="Google" id="ProtNLM"/>
    </source>
</evidence>
<keyword evidence="2" id="KW-0732">Signal</keyword>
<feature type="region of interest" description="Disordered" evidence="1">
    <location>
        <begin position="133"/>
        <end position="178"/>
    </location>
</feature>
<feature type="compositionally biased region" description="Basic and acidic residues" evidence="1">
    <location>
        <begin position="142"/>
        <end position="178"/>
    </location>
</feature>
<organism evidence="3 4">
    <name type="scientific">Arachidicoccus soli</name>
    <dbReference type="NCBI Taxonomy" id="2341117"/>
    <lineage>
        <taxon>Bacteria</taxon>
        <taxon>Pseudomonadati</taxon>
        <taxon>Bacteroidota</taxon>
        <taxon>Chitinophagia</taxon>
        <taxon>Chitinophagales</taxon>
        <taxon>Chitinophagaceae</taxon>
        <taxon>Arachidicoccus</taxon>
    </lineage>
</organism>
<gene>
    <name evidence="3" type="ORF">D6B99_04725</name>
</gene>
<dbReference type="AlphaFoldDB" id="A0A386HM52"/>
<dbReference type="OrthoDB" id="799522at2"/>
<dbReference type="KEGG" id="ark:D6B99_04725"/>